<dbReference type="InterPro" id="IPR051013">
    <property type="entry name" value="MBL_superfamily_lactonases"/>
</dbReference>
<sequence>MNRRALVKQLMVMGLATALPLKKLSALNGNITSTGKRPFHRFMLGELELTVITDGHLIISPVQPAFAPRTDSAAVNTLLREHFRPTSSIDLSMNILLIRKGKQLILVDTGAGPLFGKNSGWLPQSLADAGFRPEQVTDIVLSHAHTDHIGGLLKTDGQLLFPSASIHLSAIEHHFWMADKQDFSKSEFRDKAALQNIIADTQRILTTVKNKLVLFEHPTELFGCLRLELAAGHTPGHTLVRIFSGREELVHIADMMHSDVLLFPHPEWGFFGDTDLEQAAATRKAILNRLATDKTRIFAYHLPWPGIGHARTNGNGYEWIAETYSYPG</sequence>
<feature type="chain" id="PRO_5040219413" evidence="5">
    <location>
        <begin position="19"/>
        <end position="328"/>
    </location>
</feature>
<dbReference type="Proteomes" id="UP000281028">
    <property type="component" value="Unassembled WGS sequence"/>
</dbReference>
<keyword evidence="8" id="KW-1185">Reference proteome</keyword>
<name>A0A9Q5DAN0_9BACT</name>
<reference evidence="7" key="1">
    <citation type="submission" date="2020-05" db="EMBL/GenBank/DDBJ databases">
        <title>Chitinophaga laudate sp. nov., isolated from a tropical peat swamp.</title>
        <authorList>
            <person name="Goh C.B.S."/>
            <person name="Lee M.S."/>
            <person name="Parimannan S."/>
            <person name="Pasbakhsh P."/>
            <person name="Yule C.M."/>
            <person name="Rajandas H."/>
            <person name="Loke S."/>
            <person name="Croft L."/>
            <person name="Tan J.B.L."/>
        </authorList>
    </citation>
    <scope>NUCLEOTIDE SEQUENCE</scope>
    <source>
        <strain evidence="7">Mgbs1</strain>
    </source>
</reference>
<dbReference type="SUPFAM" id="SSF56281">
    <property type="entry name" value="Metallo-hydrolase/oxidoreductase"/>
    <property type="match status" value="1"/>
</dbReference>
<dbReference type="Pfam" id="PF00753">
    <property type="entry name" value="Lactamase_B"/>
    <property type="match status" value="1"/>
</dbReference>
<proteinExistence type="inferred from homology"/>
<dbReference type="InterPro" id="IPR001279">
    <property type="entry name" value="Metallo-B-lactamas"/>
</dbReference>
<keyword evidence="5" id="KW-0732">Signal</keyword>
<dbReference type="SMART" id="SM00849">
    <property type="entry name" value="Lactamase_B"/>
    <property type="match status" value="1"/>
</dbReference>
<gene>
    <name evidence="7" type="ORF">ECE50_012815</name>
</gene>
<evidence type="ECO:0000256" key="1">
    <source>
        <dbReference type="ARBA" id="ARBA00007749"/>
    </source>
</evidence>
<keyword evidence="3" id="KW-0378">Hydrolase</keyword>
<accession>A0A9Q5DAN0</accession>
<dbReference type="GO" id="GO:0046872">
    <property type="term" value="F:metal ion binding"/>
    <property type="evidence" value="ECO:0007669"/>
    <property type="project" value="UniProtKB-KW"/>
</dbReference>
<dbReference type="InterPro" id="IPR036866">
    <property type="entry name" value="RibonucZ/Hydroxyglut_hydro"/>
</dbReference>
<evidence type="ECO:0000256" key="2">
    <source>
        <dbReference type="ARBA" id="ARBA00022723"/>
    </source>
</evidence>
<feature type="domain" description="Metallo-beta-lactamase" evidence="6">
    <location>
        <begin position="92"/>
        <end position="301"/>
    </location>
</feature>
<keyword evidence="2" id="KW-0479">Metal-binding</keyword>
<organism evidence="7 8">
    <name type="scientific">Chitinophaga solisilvae</name>
    <dbReference type="NCBI Taxonomy" id="1233460"/>
    <lineage>
        <taxon>Bacteria</taxon>
        <taxon>Pseudomonadati</taxon>
        <taxon>Bacteroidota</taxon>
        <taxon>Chitinophagia</taxon>
        <taxon>Chitinophagales</taxon>
        <taxon>Chitinophagaceae</taxon>
        <taxon>Chitinophaga</taxon>
    </lineage>
</organism>
<dbReference type="GO" id="GO:0016787">
    <property type="term" value="F:hydrolase activity"/>
    <property type="evidence" value="ECO:0007669"/>
    <property type="project" value="UniProtKB-KW"/>
</dbReference>
<dbReference type="AlphaFoldDB" id="A0A9Q5DAN0"/>
<evidence type="ECO:0000256" key="3">
    <source>
        <dbReference type="ARBA" id="ARBA00022801"/>
    </source>
</evidence>
<feature type="signal peptide" evidence="5">
    <location>
        <begin position="1"/>
        <end position="18"/>
    </location>
</feature>
<evidence type="ECO:0000256" key="4">
    <source>
        <dbReference type="ARBA" id="ARBA00022833"/>
    </source>
</evidence>
<dbReference type="PANTHER" id="PTHR42978:SF6">
    <property type="entry name" value="QUORUM-QUENCHING LACTONASE YTNP-RELATED"/>
    <property type="match status" value="1"/>
</dbReference>
<dbReference type="EMBL" id="RIAR02000001">
    <property type="protein sequence ID" value="NSL87722.1"/>
    <property type="molecule type" value="Genomic_DNA"/>
</dbReference>
<evidence type="ECO:0000313" key="8">
    <source>
        <dbReference type="Proteomes" id="UP000281028"/>
    </source>
</evidence>
<evidence type="ECO:0000259" key="6">
    <source>
        <dbReference type="SMART" id="SM00849"/>
    </source>
</evidence>
<dbReference type="Gene3D" id="3.60.15.10">
    <property type="entry name" value="Ribonuclease Z/Hydroxyacylglutathione hydrolase-like"/>
    <property type="match status" value="1"/>
</dbReference>
<dbReference type="PANTHER" id="PTHR42978">
    <property type="entry name" value="QUORUM-QUENCHING LACTONASE YTNP-RELATED-RELATED"/>
    <property type="match status" value="1"/>
</dbReference>
<keyword evidence="4" id="KW-0862">Zinc</keyword>
<dbReference type="CDD" id="cd07720">
    <property type="entry name" value="OPHC2-like_MBL-fold"/>
    <property type="match status" value="1"/>
</dbReference>
<evidence type="ECO:0000256" key="5">
    <source>
        <dbReference type="SAM" id="SignalP"/>
    </source>
</evidence>
<dbReference type="OrthoDB" id="9802248at2"/>
<comment type="caution">
    <text evidence="7">The sequence shown here is derived from an EMBL/GenBank/DDBJ whole genome shotgun (WGS) entry which is preliminary data.</text>
</comment>
<evidence type="ECO:0000313" key="7">
    <source>
        <dbReference type="EMBL" id="NSL87722.1"/>
    </source>
</evidence>
<comment type="similarity">
    <text evidence="1">Belongs to the metallo-beta-lactamase superfamily.</text>
</comment>
<protein>
    <submittedName>
        <fullName evidence="7">MBL fold metallo-hydrolase</fullName>
    </submittedName>
</protein>